<feature type="active site" description="Charge relay system" evidence="6">
    <location>
        <position position="346"/>
    </location>
</feature>
<dbReference type="GO" id="GO:0004252">
    <property type="term" value="F:serine-type endopeptidase activity"/>
    <property type="evidence" value="ECO:0007669"/>
    <property type="project" value="UniProtKB-UniRule"/>
</dbReference>
<protein>
    <submittedName>
        <fullName evidence="11">Uncharacterized protein</fullName>
    </submittedName>
</protein>
<evidence type="ECO:0000313" key="11">
    <source>
        <dbReference type="EMBL" id="KAK0390174.1"/>
    </source>
</evidence>
<feature type="chain" id="PRO_5041463092" evidence="8">
    <location>
        <begin position="16"/>
        <end position="402"/>
    </location>
</feature>
<keyword evidence="5 6" id="KW-0720">Serine protease</keyword>
<evidence type="ECO:0000259" key="9">
    <source>
        <dbReference type="Pfam" id="PF00082"/>
    </source>
</evidence>
<dbReference type="PANTHER" id="PTHR43806:SF58">
    <property type="entry name" value="ALKALINE PROTEASE 1-RELATED"/>
    <property type="match status" value="1"/>
</dbReference>
<dbReference type="InterPro" id="IPR034193">
    <property type="entry name" value="PCSK9_ProteinaseK-like"/>
</dbReference>
<feature type="domain" description="Peptidase S8/S53" evidence="9">
    <location>
        <begin position="139"/>
        <end position="382"/>
    </location>
</feature>
<evidence type="ECO:0000256" key="8">
    <source>
        <dbReference type="SAM" id="SignalP"/>
    </source>
</evidence>
<dbReference type="GO" id="GO:0006508">
    <property type="term" value="P:proteolysis"/>
    <property type="evidence" value="ECO:0007669"/>
    <property type="project" value="UniProtKB-KW"/>
</dbReference>
<dbReference type="PANTHER" id="PTHR43806">
    <property type="entry name" value="PEPTIDASE S8"/>
    <property type="match status" value="1"/>
</dbReference>
<dbReference type="AlphaFoldDB" id="A0AA39GPG6"/>
<dbReference type="InterPro" id="IPR000209">
    <property type="entry name" value="Peptidase_S8/S53_dom"/>
</dbReference>
<dbReference type="Gene3D" id="3.40.50.200">
    <property type="entry name" value="Peptidase S8/S53 domain"/>
    <property type="match status" value="1"/>
</dbReference>
<proteinExistence type="inferred from homology"/>
<feature type="active site" description="Charge relay system" evidence="6">
    <location>
        <position position="182"/>
    </location>
</feature>
<dbReference type="CDD" id="cd04077">
    <property type="entry name" value="Peptidases_S8_PCSK9_ProteinaseK_like"/>
    <property type="match status" value="1"/>
</dbReference>
<evidence type="ECO:0000256" key="4">
    <source>
        <dbReference type="ARBA" id="ARBA00022801"/>
    </source>
</evidence>
<evidence type="ECO:0000256" key="5">
    <source>
        <dbReference type="ARBA" id="ARBA00022825"/>
    </source>
</evidence>
<evidence type="ECO:0000256" key="2">
    <source>
        <dbReference type="ARBA" id="ARBA00022670"/>
    </source>
</evidence>
<gene>
    <name evidence="11" type="ORF">NLU13_3746</name>
</gene>
<name>A0AA39GPG6_SARSR</name>
<dbReference type="SUPFAM" id="SSF54897">
    <property type="entry name" value="Protease propeptides/inhibitors"/>
    <property type="match status" value="1"/>
</dbReference>
<keyword evidence="12" id="KW-1185">Reference proteome</keyword>
<evidence type="ECO:0000256" key="3">
    <source>
        <dbReference type="ARBA" id="ARBA00022729"/>
    </source>
</evidence>
<feature type="domain" description="Inhibitor I9" evidence="10">
    <location>
        <begin position="22"/>
        <end position="91"/>
    </location>
</feature>
<dbReference type="InterPro" id="IPR015500">
    <property type="entry name" value="Peptidase_S8_subtilisin-rel"/>
</dbReference>
<feature type="active site" description="Charge relay system" evidence="6">
    <location>
        <position position="148"/>
    </location>
</feature>
<dbReference type="InterPro" id="IPR022398">
    <property type="entry name" value="Peptidase_S8_His-AS"/>
</dbReference>
<comment type="similarity">
    <text evidence="1 6 7">Belongs to the peptidase S8 family.</text>
</comment>
<dbReference type="PROSITE" id="PS00138">
    <property type="entry name" value="SUBTILASE_SER"/>
    <property type="match status" value="1"/>
</dbReference>
<dbReference type="InterPro" id="IPR050131">
    <property type="entry name" value="Peptidase_S8_subtilisin-like"/>
</dbReference>
<dbReference type="PROSITE" id="PS00137">
    <property type="entry name" value="SUBTILASE_HIS"/>
    <property type="match status" value="1"/>
</dbReference>
<keyword evidence="2 6" id="KW-0645">Protease</keyword>
<dbReference type="InterPro" id="IPR036852">
    <property type="entry name" value="Peptidase_S8/S53_dom_sf"/>
</dbReference>
<dbReference type="PROSITE" id="PS51892">
    <property type="entry name" value="SUBTILASE"/>
    <property type="match status" value="1"/>
</dbReference>
<organism evidence="11 12">
    <name type="scientific">Sarocladium strictum</name>
    <name type="common">Black bundle disease fungus</name>
    <name type="synonym">Acremonium strictum</name>
    <dbReference type="NCBI Taxonomy" id="5046"/>
    <lineage>
        <taxon>Eukaryota</taxon>
        <taxon>Fungi</taxon>
        <taxon>Dikarya</taxon>
        <taxon>Ascomycota</taxon>
        <taxon>Pezizomycotina</taxon>
        <taxon>Sordariomycetes</taxon>
        <taxon>Hypocreomycetidae</taxon>
        <taxon>Hypocreales</taxon>
        <taxon>Sarocladiaceae</taxon>
        <taxon>Sarocladium</taxon>
    </lineage>
</organism>
<dbReference type="GO" id="GO:0005576">
    <property type="term" value="C:extracellular region"/>
    <property type="evidence" value="ECO:0007669"/>
    <property type="project" value="UniProtKB-ARBA"/>
</dbReference>
<dbReference type="Pfam" id="PF00082">
    <property type="entry name" value="Peptidase_S8"/>
    <property type="match status" value="1"/>
</dbReference>
<accession>A0AA39GPG6</accession>
<evidence type="ECO:0000256" key="6">
    <source>
        <dbReference type="PROSITE-ProRule" id="PRU01240"/>
    </source>
</evidence>
<dbReference type="EMBL" id="JAPDFR010000002">
    <property type="protein sequence ID" value="KAK0390174.1"/>
    <property type="molecule type" value="Genomic_DNA"/>
</dbReference>
<evidence type="ECO:0000259" key="10">
    <source>
        <dbReference type="Pfam" id="PF05922"/>
    </source>
</evidence>
<reference evidence="11" key="1">
    <citation type="submission" date="2022-10" db="EMBL/GenBank/DDBJ databases">
        <title>Determination and structural analysis of whole genome sequence of Sarocladium strictum F4-1.</title>
        <authorList>
            <person name="Hu L."/>
            <person name="Jiang Y."/>
        </authorList>
    </citation>
    <scope>NUCLEOTIDE SEQUENCE</scope>
    <source>
        <strain evidence="11">F4-1</strain>
    </source>
</reference>
<dbReference type="PROSITE" id="PS00136">
    <property type="entry name" value="SUBTILASE_ASP"/>
    <property type="match status" value="1"/>
</dbReference>
<dbReference type="Proteomes" id="UP001175261">
    <property type="component" value="Unassembled WGS sequence"/>
</dbReference>
<dbReference type="InterPro" id="IPR010259">
    <property type="entry name" value="S8pro/Inhibitor_I9"/>
</dbReference>
<keyword evidence="3 8" id="KW-0732">Signal</keyword>
<comment type="caution">
    <text evidence="11">The sequence shown here is derived from an EMBL/GenBank/DDBJ whole genome shotgun (WGS) entry which is preliminary data.</text>
</comment>
<evidence type="ECO:0000256" key="7">
    <source>
        <dbReference type="RuleBase" id="RU003355"/>
    </source>
</evidence>
<dbReference type="InterPro" id="IPR023828">
    <property type="entry name" value="Peptidase_S8_Ser-AS"/>
</dbReference>
<dbReference type="SUPFAM" id="SSF52743">
    <property type="entry name" value="Subtilisin-like"/>
    <property type="match status" value="1"/>
</dbReference>
<dbReference type="PRINTS" id="PR00723">
    <property type="entry name" value="SUBTILISIN"/>
</dbReference>
<evidence type="ECO:0000313" key="12">
    <source>
        <dbReference type="Proteomes" id="UP001175261"/>
    </source>
</evidence>
<evidence type="ECO:0000256" key="1">
    <source>
        <dbReference type="ARBA" id="ARBA00011073"/>
    </source>
</evidence>
<sequence length="402" mass="41905">MKRIIIAFLCGVAAAADIVPGSYIVQLKAGTVATSHHRAVRSILRKRDSTVQSFTIGDDFNAYVATSLTDEDAATLAAREDVLTVEPDVWYYHDDLNSTSESIEPRALTTQSPAGTWSLGDVSHRAAGARDYVYDDSAGSGQTVYVIDSGVRISHQEFEGRARFGFSGVSGSTRYEEDDEGHGTHVAGTVAGKTFGLAKKAEVVAVKAFQGGGGQASWILNSINWAVNDIIARNAKATSVLNLSLGGAASSSSAMENAVRAAWNQGIVSVSAAGNSDQPASGTSPGRIAETITVGMTGPSRRRVQVIAGAFGSNYGPELDVFAPGQDIVSASWQSDTGSRSTTGTSMATPLVSGLICYLRRLEGGLTTPASVKARLLQLAHTGVVTDPKGSPNVLVYNGSGQ</sequence>
<dbReference type="InterPro" id="IPR023827">
    <property type="entry name" value="Peptidase_S8_Asp-AS"/>
</dbReference>
<dbReference type="Pfam" id="PF05922">
    <property type="entry name" value="Inhibitor_I9"/>
    <property type="match status" value="1"/>
</dbReference>
<feature type="signal peptide" evidence="8">
    <location>
        <begin position="1"/>
        <end position="15"/>
    </location>
</feature>
<keyword evidence="4 6" id="KW-0378">Hydrolase</keyword>